<accession>A0A059PZ18</accession>
<feature type="compositionally biased region" description="Basic and acidic residues" evidence="1">
    <location>
        <begin position="12"/>
        <end position="36"/>
    </location>
</feature>
<feature type="region of interest" description="Disordered" evidence="1">
    <location>
        <begin position="489"/>
        <end position="538"/>
    </location>
</feature>
<sequence length="739" mass="81122">MMAGTKTLGPHPRGDDGDRPPRPPRQDKGKAVEQPRQKKQKHPDRQTQQSIEVAATTKAAKCGGNNGALRIGGSGPHSTQPLRRSPRGRTFVYPAEPQQQPEPGLGSRSHHRARDDSDVPPTEAEESRSRCRGQDDAEVPPTEEEDGLPPCHVDLRGASTSRVKRYRLASLDQWFPEQRDVRAGDSFYTTLQASFFRTFESERIALRSHRLLQLGFLRAAAGSEEIQQHIEYLPGLEALVTRPGLYVEEWVKIFYSTVWIDPDHEFIQFMFRGEVYKLLTREIRETFGFVQSETRIHSLCYGTTDPPRRSHGGVCPPATHVAALFRPPFGPESRRTPDDLTPVGRVLNAAMRRTLLPRVGFREALTNMQQWLLGALASHTVFDVADFLLCEIEDAISDGFRMRRQLPYAHYLSHMFMKMIQHPRHVSTLQASSQHFGVYRPTHTGDARRDSRVLRKVRRGLSAEEREEQEEQDEAIRQDEHEDLAHLFGEDLPSSDSSDDDFRVPSPPPPPQAHDAEAGGSGSGNAQADGSGSAADSSRDQWIREMFEHQQQAHERQLQAQAAAHEQMMALISGLSARQDQFQAQLAQERQTTQCLLQHLLGQSSLVPPVQQAPTAPLQTPVVPALQSSGLLGQGGFVQQQFVSPLSEFSCAFTTPGSGVPQGFAGLSQSAPAASAGQTKSVLASTSAATASCSLSATFNETIGLPTSSATAKAHVTASGALESASTETVPSSVASSQQ</sequence>
<feature type="compositionally biased region" description="Basic and acidic residues" evidence="1">
    <location>
        <begin position="125"/>
        <end position="135"/>
    </location>
</feature>
<evidence type="ECO:0000256" key="1">
    <source>
        <dbReference type="SAM" id="MobiDB-lite"/>
    </source>
</evidence>
<feature type="compositionally biased region" description="Gly residues" evidence="1">
    <location>
        <begin position="64"/>
        <end position="75"/>
    </location>
</feature>
<feature type="compositionally biased region" description="Polar residues" evidence="1">
    <location>
        <begin position="724"/>
        <end position="739"/>
    </location>
</feature>
<feature type="region of interest" description="Disordered" evidence="1">
    <location>
        <begin position="720"/>
        <end position="739"/>
    </location>
</feature>
<feature type="compositionally biased region" description="Acidic residues" evidence="1">
    <location>
        <begin position="136"/>
        <end position="147"/>
    </location>
</feature>
<organism evidence="2">
    <name type="scientific">Saccharum hybrid cultivar R570</name>
    <dbReference type="NCBI Taxonomy" id="131158"/>
    <lineage>
        <taxon>Eukaryota</taxon>
        <taxon>Viridiplantae</taxon>
        <taxon>Streptophyta</taxon>
        <taxon>Embryophyta</taxon>
        <taxon>Tracheophyta</taxon>
        <taxon>Spermatophyta</taxon>
        <taxon>Magnoliopsida</taxon>
        <taxon>Liliopsida</taxon>
        <taxon>Poales</taxon>
        <taxon>Poaceae</taxon>
        <taxon>PACMAD clade</taxon>
        <taxon>Panicoideae</taxon>
        <taxon>Andropogonodae</taxon>
        <taxon>Andropogoneae</taxon>
        <taxon>Saccharinae</taxon>
        <taxon>Saccharum</taxon>
        <taxon>Saccharum officinarum species complex</taxon>
    </lineage>
</organism>
<evidence type="ECO:0000313" key="2">
    <source>
        <dbReference type="EMBL" id="AGT15933.1"/>
    </source>
</evidence>
<dbReference type="EMBL" id="KF184706">
    <property type="protein sequence ID" value="AGT15933.1"/>
    <property type="molecule type" value="Genomic_DNA"/>
</dbReference>
<name>A0A059PZ18_9POAL</name>
<feature type="compositionally biased region" description="Low complexity" evidence="1">
    <location>
        <begin position="524"/>
        <end position="536"/>
    </location>
</feature>
<dbReference type="AlphaFoldDB" id="A0A059PZ18"/>
<reference evidence="2" key="1">
    <citation type="submission" date="2013-05" db="EMBL/GenBank/DDBJ databases">
        <title>Building the sugarcane genome for biotechnology and identifying evolutionary trends.</title>
        <authorList>
            <person name="De Setta N."/>
            <person name="Monteiro-Vitorello C.B."/>
            <person name="Metcalfe C.J."/>
            <person name="Cruz G.M.Q."/>
            <person name="Del Bem L.E."/>
            <person name="Vicentini R."/>
            <person name="Nogueira F.T.S."/>
            <person name="Campos R.A."/>
            <person name="Nunes S.L."/>
            <person name="Turrini P.C.G."/>
            <person name="Vieira A.P."/>
            <person name="Cruz E.A.O."/>
            <person name="Correa T.C.S."/>
            <person name="Hotta C.T."/>
            <person name="de Mello-Varani A."/>
            <person name="Vautrin S."/>
            <person name="Trindade A.S."/>
            <person name="Vilela M.M."/>
            <person name="Horta C.L."/>
            <person name="Sato P.M."/>
            <person name="de Andrade R.F."/>
            <person name="Nishiyama M.Y."/>
            <person name="Cardoso-Silva C.B."/>
            <person name="Scortecci K.C."/>
            <person name="Garcia A.A.F."/>
            <person name="Carneiro M.S."/>
            <person name="Kim C."/>
            <person name="Paterson A.H."/>
            <person name="Berges H."/>
            <person name="D'Hont A."/>
            <person name="de-Souza A.P."/>
            <person name="Souza G.M."/>
            <person name="Vincentz M."/>
            <person name="Kitajima J.P."/>
            <person name="Van Sluys M.-A."/>
        </authorList>
    </citation>
    <scope>NUCLEOTIDE SEQUENCE</scope>
</reference>
<gene>
    <name evidence="2" type="ORF">SHCRBa_010_J05_R_20</name>
</gene>
<protein>
    <submittedName>
        <fullName evidence="2">Uncharacterized protein</fullName>
    </submittedName>
</protein>
<feature type="region of interest" description="Disordered" evidence="1">
    <location>
        <begin position="1"/>
        <end position="155"/>
    </location>
</feature>
<proteinExistence type="predicted"/>